<feature type="transmembrane region" description="Helical" evidence="8">
    <location>
        <begin position="327"/>
        <end position="345"/>
    </location>
</feature>
<comment type="function">
    <text evidence="8">Gustatory receptor which mediates acceptance or avoidance behavior, depending on its substrates.</text>
</comment>
<dbReference type="GO" id="GO:0030424">
    <property type="term" value="C:axon"/>
    <property type="evidence" value="ECO:0007669"/>
    <property type="project" value="TreeGrafter"/>
</dbReference>
<protein>
    <recommendedName>
        <fullName evidence="8">Gustatory receptor</fullName>
    </recommendedName>
</protein>
<reference evidence="9" key="1">
    <citation type="journal article" date="2023" name="bioRxiv">
        <title>Scaffold-level genome assemblies of two parasitoid biocontrol wasps reveal the parthenogenesis mechanism and an associated novel virus.</title>
        <authorList>
            <person name="Inwood S."/>
            <person name="Skelly J."/>
            <person name="Guhlin J."/>
            <person name="Harrop T."/>
            <person name="Goldson S."/>
            <person name="Dearden P."/>
        </authorList>
    </citation>
    <scope>NUCLEOTIDE SEQUENCE</scope>
    <source>
        <strain evidence="9">Irish</strain>
        <tissue evidence="9">Whole body</tissue>
    </source>
</reference>
<evidence type="ECO:0000256" key="4">
    <source>
        <dbReference type="ARBA" id="ARBA00022989"/>
    </source>
</evidence>
<dbReference type="GO" id="GO:0043025">
    <property type="term" value="C:neuronal cell body"/>
    <property type="evidence" value="ECO:0007669"/>
    <property type="project" value="TreeGrafter"/>
</dbReference>
<dbReference type="AlphaFoldDB" id="A0AA39FMJ2"/>
<feature type="transmembrane region" description="Helical" evidence="8">
    <location>
        <begin position="218"/>
        <end position="242"/>
    </location>
</feature>
<dbReference type="EMBL" id="JAQQBS010000002">
    <property type="protein sequence ID" value="KAK0172293.1"/>
    <property type="molecule type" value="Genomic_DNA"/>
</dbReference>
<feature type="transmembrane region" description="Helical" evidence="8">
    <location>
        <begin position="186"/>
        <end position="206"/>
    </location>
</feature>
<dbReference type="Pfam" id="PF08395">
    <property type="entry name" value="7tm_7"/>
    <property type="match status" value="1"/>
</dbReference>
<evidence type="ECO:0000313" key="9">
    <source>
        <dbReference type="EMBL" id="KAK0172293.1"/>
    </source>
</evidence>
<feature type="transmembrane region" description="Helical" evidence="8">
    <location>
        <begin position="294"/>
        <end position="315"/>
    </location>
</feature>
<comment type="caution">
    <text evidence="9">The sequence shown here is derived from an EMBL/GenBank/DDBJ whole genome shotgun (WGS) entry which is preliminary data.</text>
</comment>
<evidence type="ECO:0000256" key="1">
    <source>
        <dbReference type="ARBA" id="ARBA00004651"/>
    </source>
</evidence>
<dbReference type="GO" id="GO:0050909">
    <property type="term" value="P:sensory perception of taste"/>
    <property type="evidence" value="ECO:0007669"/>
    <property type="project" value="InterPro"/>
</dbReference>
<accession>A0AA39FMJ2</accession>
<keyword evidence="10" id="KW-1185">Reference proteome</keyword>
<dbReference type="InterPro" id="IPR013604">
    <property type="entry name" value="7TM_chemorcpt"/>
</dbReference>
<dbReference type="GO" id="GO:0030425">
    <property type="term" value="C:dendrite"/>
    <property type="evidence" value="ECO:0007669"/>
    <property type="project" value="TreeGrafter"/>
</dbReference>
<keyword evidence="3 8" id="KW-0812">Transmembrane</keyword>
<feature type="transmembrane region" description="Helical" evidence="8">
    <location>
        <begin position="97"/>
        <end position="120"/>
    </location>
</feature>
<dbReference type="PANTHER" id="PTHR21143:SF134">
    <property type="entry name" value="GUSTATORY RECEPTOR"/>
    <property type="match status" value="1"/>
</dbReference>
<comment type="caution">
    <text evidence="8">Lacks conserved residue(s) required for the propagation of feature annotation.</text>
</comment>
<proteinExistence type="inferred from homology"/>
<comment type="similarity">
    <text evidence="8">Belongs to the insect chemoreceptor superfamily. Gustatory receptor (GR) family.</text>
</comment>
<dbReference type="GO" id="GO:0007165">
    <property type="term" value="P:signal transduction"/>
    <property type="evidence" value="ECO:0007669"/>
    <property type="project" value="UniProtKB-KW"/>
</dbReference>
<dbReference type="PANTHER" id="PTHR21143">
    <property type="entry name" value="INVERTEBRATE GUSTATORY RECEPTOR"/>
    <property type="match status" value="1"/>
</dbReference>
<evidence type="ECO:0000256" key="2">
    <source>
        <dbReference type="ARBA" id="ARBA00022475"/>
    </source>
</evidence>
<gene>
    <name evidence="9" type="ORF">PV328_005629</name>
</gene>
<feature type="transmembrane region" description="Helical" evidence="8">
    <location>
        <begin position="62"/>
        <end position="82"/>
    </location>
</feature>
<comment type="subcellular location">
    <subcellularLocation>
        <location evidence="1 8">Cell membrane</location>
        <topology evidence="1 8">Multi-pass membrane protein</topology>
    </subcellularLocation>
</comment>
<keyword evidence="4 8" id="KW-1133">Transmembrane helix</keyword>
<keyword evidence="7 8" id="KW-0807">Transducer</keyword>
<evidence type="ECO:0000256" key="8">
    <source>
        <dbReference type="RuleBase" id="RU363108"/>
    </source>
</evidence>
<dbReference type="Proteomes" id="UP001168990">
    <property type="component" value="Unassembled WGS sequence"/>
</dbReference>
<keyword evidence="6 8" id="KW-0675">Receptor</keyword>
<evidence type="ECO:0000313" key="10">
    <source>
        <dbReference type="Proteomes" id="UP001168990"/>
    </source>
</evidence>
<sequence>MQEEDVEEKAIASTQDTKLLLLRLEPGMQVVSAELRKRPLTMQIRAFAERSKRKKYRGSESALYAATCPLIYVTRVFGLAPYKFDDNQILVPSDINIIYSIIWLCVNTYLVYVSLLNIVLSPPVERHILQYTEMAKAVFNYGVVVFELVLCLCTRKQITKIWNGIQEYDEIIRELGYARKENKTCIWIWSMIAFSAVLWIAINQLGMYAFDQSWIDNVLYMILYVNSATGVVKFSGLVMLLGQRFNQLIDISQRNMLMTPSWLIGTPIINIKIIEHLHNDMMVIAENLNTVFSWSIMFWIGNLCLHSVSDIYFVMAWISDEHIYWKLINCLLAWILLFISQIILLCYSCHYTSSQANCINYIILGWKRQEYMRNENMEIETSFHLLNRQLHFCAAGCFNINLPLLRSLAASLTTYLVILLQFD</sequence>
<evidence type="ECO:0000256" key="7">
    <source>
        <dbReference type="ARBA" id="ARBA00023224"/>
    </source>
</evidence>
<organism evidence="9 10">
    <name type="scientific">Microctonus aethiopoides</name>
    <dbReference type="NCBI Taxonomy" id="144406"/>
    <lineage>
        <taxon>Eukaryota</taxon>
        <taxon>Metazoa</taxon>
        <taxon>Ecdysozoa</taxon>
        <taxon>Arthropoda</taxon>
        <taxon>Hexapoda</taxon>
        <taxon>Insecta</taxon>
        <taxon>Pterygota</taxon>
        <taxon>Neoptera</taxon>
        <taxon>Endopterygota</taxon>
        <taxon>Hymenoptera</taxon>
        <taxon>Apocrita</taxon>
        <taxon>Ichneumonoidea</taxon>
        <taxon>Braconidae</taxon>
        <taxon>Euphorinae</taxon>
        <taxon>Microctonus</taxon>
    </lineage>
</organism>
<dbReference type="GO" id="GO:0007635">
    <property type="term" value="P:chemosensory behavior"/>
    <property type="evidence" value="ECO:0007669"/>
    <property type="project" value="TreeGrafter"/>
</dbReference>
<keyword evidence="2 8" id="KW-1003">Cell membrane</keyword>
<keyword evidence="5 8" id="KW-0472">Membrane</keyword>
<evidence type="ECO:0000256" key="5">
    <source>
        <dbReference type="ARBA" id="ARBA00023136"/>
    </source>
</evidence>
<dbReference type="GO" id="GO:0005886">
    <property type="term" value="C:plasma membrane"/>
    <property type="evidence" value="ECO:0007669"/>
    <property type="project" value="UniProtKB-SubCell"/>
</dbReference>
<name>A0AA39FMJ2_9HYME</name>
<reference evidence="9" key="2">
    <citation type="submission" date="2023-03" db="EMBL/GenBank/DDBJ databases">
        <authorList>
            <person name="Inwood S.N."/>
            <person name="Skelly J.G."/>
            <person name="Guhlin J."/>
            <person name="Harrop T.W.R."/>
            <person name="Goldson S.G."/>
            <person name="Dearden P.K."/>
        </authorList>
    </citation>
    <scope>NUCLEOTIDE SEQUENCE</scope>
    <source>
        <strain evidence="9">Irish</strain>
        <tissue evidence="9">Whole body</tissue>
    </source>
</reference>
<dbReference type="GO" id="GO:0008049">
    <property type="term" value="P:male courtship behavior"/>
    <property type="evidence" value="ECO:0007669"/>
    <property type="project" value="TreeGrafter"/>
</dbReference>
<evidence type="ECO:0000256" key="3">
    <source>
        <dbReference type="ARBA" id="ARBA00022692"/>
    </source>
</evidence>
<evidence type="ECO:0000256" key="6">
    <source>
        <dbReference type="ARBA" id="ARBA00023170"/>
    </source>
</evidence>